<dbReference type="InterPro" id="IPR021255">
    <property type="entry name" value="DUF2807"/>
</dbReference>
<dbReference type="Pfam" id="PF10988">
    <property type="entry name" value="DUF2807"/>
    <property type="match status" value="1"/>
</dbReference>
<accession>A0A926Q1R5</accession>
<reference evidence="4 5" key="1">
    <citation type="submission" date="2020-09" db="EMBL/GenBank/DDBJ databases">
        <title>Sinomicrobium weinanense sp. nov., a halophilic bacteria isolated from saline-alkali soil.</title>
        <authorList>
            <person name="Wu P."/>
            <person name="Ren H."/>
            <person name="Mei Y."/>
            <person name="Liang Y."/>
            <person name="Chen Z."/>
        </authorList>
    </citation>
    <scope>NUCLEOTIDE SEQUENCE [LARGE SCALE GENOMIC DNA]</scope>
    <source>
        <strain evidence="4 5">FJxs</strain>
    </source>
</reference>
<sequence>MKQLMTLCLGLLLMTSANAQFGKKKISGNGNLTTEERKTGSYDKIGVAGMFDVDLVSGKEGNISITAEENLLEYIETEVQGNLLKIKTQKGVNLRPHKKIVITVPFEDISEVSLAGSGNIVGKDLIKANDFETNLAGSGDIDLFVETEDLESNIAGSGDIKLRGKSNVYEGNLSGSGDIDAYELITEDAEVSISGSGDIRLHCNQKLKARVSGSGNVLYKGNPAKEDSKVSGSGKVETRG</sequence>
<dbReference type="Gene3D" id="2.160.20.120">
    <property type="match status" value="1"/>
</dbReference>
<feature type="signal peptide" evidence="2">
    <location>
        <begin position="1"/>
        <end position="19"/>
    </location>
</feature>
<dbReference type="PANTHER" id="PTHR39200">
    <property type="entry name" value="HYPOTHETICAL EXPORTED PROTEIN"/>
    <property type="match status" value="1"/>
</dbReference>
<organism evidence="4 5">
    <name type="scientific">Sinomicrobium weinanense</name>
    <dbReference type="NCBI Taxonomy" id="2842200"/>
    <lineage>
        <taxon>Bacteria</taxon>
        <taxon>Pseudomonadati</taxon>
        <taxon>Bacteroidota</taxon>
        <taxon>Flavobacteriia</taxon>
        <taxon>Flavobacteriales</taxon>
        <taxon>Flavobacteriaceae</taxon>
        <taxon>Sinomicrobium</taxon>
    </lineage>
</organism>
<dbReference type="Proteomes" id="UP000653730">
    <property type="component" value="Unassembled WGS sequence"/>
</dbReference>
<evidence type="ECO:0000256" key="1">
    <source>
        <dbReference type="SAM" id="MobiDB-lite"/>
    </source>
</evidence>
<dbReference type="AlphaFoldDB" id="A0A926Q1R5"/>
<evidence type="ECO:0000313" key="5">
    <source>
        <dbReference type="Proteomes" id="UP000653730"/>
    </source>
</evidence>
<evidence type="ECO:0000313" key="4">
    <source>
        <dbReference type="EMBL" id="MBC9795967.1"/>
    </source>
</evidence>
<keyword evidence="5" id="KW-1185">Reference proteome</keyword>
<feature type="region of interest" description="Disordered" evidence="1">
    <location>
        <begin position="218"/>
        <end position="240"/>
    </location>
</feature>
<dbReference type="PANTHER" id="PTHR39200:SF1">
    <property type="entry name" value="AUTO-TRANSPORTER ADHESIN HEAD GIN DOMAIN-CONTAINING PROTEIN-RELATED"/>
    <property type="match status" value="1"/>
</dbReference>
<dbReference type="RefSeq" id="WP_187965117.1">
    <property type="nucleotide sequence ID" value="NZ_JACVDC010000018.1"/>
</dbReference>
<name>A0A926Q1R5_9FLAO</name>
<keyword evidence="2" id="KW-0732">Signal</keyword>
<gene>
    <name evidence="4" type="ORF">IBL28_08320</name>
</gene>
<dbReference type="EMBL" id="JACVDC010000018">
    <property type="protein sequence ID" value="MBC9795967.1"/>
    <property type="molecule type" value="Genomic_DNA"/>
</dbReference>
<evidence type="ECO:0000256" key="2">
    <source>
        <dbReference type="SAM" id="SignalP"/>
    </source>
</evidence>
<evidence type="ECO:0000259" key="3">
    <source>
        <dbReference type="Pfam" id="PF10988"/>
    </source>
</evidence>
<feature type="chain" id="PRO_5036783039" evidence="2">
    <location>
        <begin position="20"/>
        <end position="240"/>
    </location>
</feature>
<proteinExistence type="predicted"/>
<feature type="domain" description="Putative auto-transporter adhesin head GIN" evidence="3">
    <location>
        <begin position="42"/>
        <end position="223"/>
    </location>
</feature>
<comment type="caution">
    <text evidence="4">The sequence shown here is derived from an EMBL/GenBank/DDBJ whole genome shotgun (WGS) entry which is preliminary data.</text>
</comment>
<protein>
    <submittedName>
        <fullName evidence="4">DUF2807 domain-containing protein</fullName>
    </submittedName>
</protein>